<feature type="coiled-coil region" evidence="10">
    <location>
        <begin position="409"/>
        <end position="436"/>
    </location>
</feature>
<evidence type="ECO:0000313" key="15">
    <source>
        <dbReference type="Proteomes" id="UP000604730"/>
    </source>
</evidence>
<organism evidence="14 15">
    <name type="scientific">Catonella massiliensis</name>
    <dbReference type="NCBI Taxonomy" id="2799636"/>
    <lineage>
        <taxon>Bacteria</taxon>
        <taxon>Bacillati</taxon>
        <taxon>Bacillota</taxon>
        <taxon>Clostridia</taxon>
        <taxon>Lachnospirales</taxon>
        <taxon>Lachnospiraceae</taxon>
        <taxon>Catonella</taxon>
    </lineage>
</organism>
<evidence type="ECO:0000256" key="4">
    <source>
        <dbReference type="ARBA" id="ARBA00022692"/>
    </source>
</evidence>
<evidence type="ECO:0000256" key="6">
    <source>
        <dbReference type="ARBA" id="ARBA00023136"/>
    </source>
</evidence>
<dbReference type="InterPro" id="IPR033479">
    <property type="entry name" value="dCache_1"/>
</dbReference>
<feature type="domain" description="Methyl-accepting transducer" evidence="12">
    <location>
        <begin position="373"/>
        <end position="609"/>
    </location>
</feature>
<dbReference type="Proteomes" id="UP000604730">
    <property type="component" value="Unassembled WGS sequence"/>
</dbReference>
<evidence type="ECO:0000256" key="3">
    <source>
        <dbReference type="ARBA" id="ARBA00022500"/>
    </source>
</evidence>
<dbReference type="PANTHER" id="PTHR32089:SF112">
    <property type="entry name" value="LYSOZYME-LIKE PROTEIN-RELATED"/>
    <property type="match status" value="1"/>
</dbReference>
<dbReference type="CDD" id="cd18774">
    <property type="entry name" value="PDC2_HK_sensor"/>
    <property type="match status" value="1"/>
</dbReference>
<keyword evidence="15" id="KW-1185">Reference proteome</keyword>
<evidence type="ECO:0000256" key="2">
    <source>
        <dbReference type="ARBA" id="ARBA00022475"/>
    </source>
</evidence>
<dbReference type="SMART" id="SM00283">
    <property type="entry name" value="MA"/>
    <property type="match status" value="1"/>
</dbReference>
<keyword evidence="2" id="KW-1003">Cell membrane</keyword>
<evidence type="ECO:0000256" key="11">
    <source>
        <dbReference type="SAM" id="Phobius"/>
    </source>
</evidence>
<dbReference type="Gene3D" id="3.30.450.20">
    <property type="entry name" value="PAS domain"/>
    <property type="match status" value="2"/>
</dbReference>
<dbReference type="EMBL" id="JAEPRJ010000001">
    <property type="protein sequence ID" value="MBK5898474.1"/>
    <property type="molecule type" value="Genomic_DNA"/>
</dbReference>
<sequence length="659" mass="70903">MKNVSIRKTLLIIFTVVSLLSSAIATLFVESFTFQNTKEKIMSSDETVTKQVSYGIEKFIDSSKILVSTMASTPTVKSMNVDKIAEYISSVKDSMGDFELIFVINPAGDQIYRTSGTLGNRADRQYFKEAIQGKIFVSAPYVSASSGNPCVTISAPVYDNDKIVGVFAADIALNVLTDFATNVKIGETGYINIIDSEMKILYSPNTKLVTDGVTVAEEEYAKKVNNDESGSVEGVGTNGEKAIISYSPLTSLKLGVISYYAQDDLMKENVESAKKAAVVVVIVALFSMLLALLVANRVIKPVRIISGLLQKMAGLDLAIADDEGLQRLTKQKNEFGDIARRLHETAESIRALVQNISSHAQNTAATAEELTATAQSTAESANEVSQAVHNIADGATNQAHDTQNAANNIEESNRLVKQMTEVLEELQASIDYINDKKEEGSKSLMGLIEATDKVTTSSDEIGEIILQTNESADQISAASDMIQSISDQTNLLALNAAIEAARAGEAGKGFAVVAEEIRKLAEQSAGFTGDIKETINGLKNQTEKAVNTIEVSKALVTEQGEKMNETGEKFRQISESVENSKKIVEEIKEGTKSIVINNEDMTKVVESLSAIAEGNAATTEETSAAVSTQVQSIDDISKASENLAEIAVSLQEEVARFIV</sequence>
<dbReference type="Gene3D" id="1.10.287.950">
    <property type="entry name" value="Methyl-accepting chemotaxis protein"/>
    <property type="match status" value="1"/>
</dbReference>
<dbReference type="CDD" id="cd12914">
    <property type="entry name" value="PDC1_DGC_like"/>
    <property type="match status" value="1"/>
</dbReference>
<dbReference type="SUPFAM" id="SSF58104">
    <property type="entry name" value="Methyl-accepting chemotaxis protein (MCP) signaling domain"/>
    <property type="match status" value="1"/>
</dbReference>
<comment type="similarity">
    <text evidence="8">Belongs to the methyl-accepting chemotaxis (MCP) protein family.</text>
</comment>
<dbReference type="InterPro" id="IPR003660">
    <property type="entry name" value="HAMP_dom"/>
</dbReference>
<dbReference type="PANTHER" id="PTHR32089">
    <property type="entry name" value="METHYL-ACCEPTING CHEMOTAXIS PROTEIN MCPB"/>
    <property type="match status" value="1"/>
</dbReference>
<keyword evidence="3" id="KW-0145">Chemotaxis</keyword>
<dbReference type="PROSITE" id="PS50111">
    <property type="entry name" value="CHEMOTAXIS_TRANSDUC_2"/>
    <property type="match status" value="1"/>
</dbReference>
<accession>A0ABS1J2V6</accession>
<dbReference type="InterPro" id="IPR004089">
    <property type="entry name" value="MCPsignal_dom"/>
</dbReference>
<evidence type="ECO:0000256" key="9">
    <source>
        <dbReference type="PROSITE-ProRule" id="PRU00284"/>
    </source>
</evidence>
<dbReference type="InterPro" id="IPR029151">
    <property type="entry name" value="Sensor-like_sf"/>
</dbReference>
<keyword evidence="4 11" id="KW-0812">Transmembrane</keyword>
<dbReference type="Pfam" id="PF00015">
    <property type="entry name" value="MCPsignal"/>
    <property type="match status" value="1"/>
</dbReference>
<reference evidence="14 15" key="1">
    <citation type="submission" date="2021-01" db="EMBL/GenBank/DDBJ databases">
        <title>Isolation and description of Catonella massiliensis sp. nov., a novel Catonella species, isolated from a stable periodontitis subject.</title>
        <authorList>
            <person name="Antezack A."/>
            <person name="Boxberger M."/>
            <person name="La Scola B."/>
            <person name="Monnet-Corti V."/>
        </authorList>
    </citation>
    <scope>NUCLEOTIDE SEQUENCE [LARGE SCALE GENOMIC DNA]</scope>
    <source>
        <strain evidence="14 15">Marseille-Q4567</strain>
    </source>
</reference>
<comment type="subcellular location">
    <subcellularLocation>
        <location evidence="1">Cell membrane</location>
        <topology evidence="1">Multi-pass membrane protein</topology>
    </subcellularLocation>
</comment>
<evidence type="ECO:0000256" key="1">
    <source>
        <dbReference type="ARBA" id="ARBA00004651"/>
    </source>
</evidence>
<keyword evidence="5 11" id="KW-1133">Transmembrane helix</keyword>
<evidence type="ECO:0000256" key="5">
    <source>
        <dbReference type="ARBA" id="ARBA00022989"/>
    </source>
</evidence>
<proteinExistence type="inferred from homology"/>
<gene>
    <name evidence="14" type="ORF">JJN12_11885</name>
</gene>
<comment type="caution">
    <text evidence="14">The sequence shown here is derived from an EMBL/GenBank/DDBJ whole genome shotgun (WGS) entry which is preliminary data.</text>
</comment>
<keyword evidence="10" id="KW-0175">Coiled coil</keyword>
<evidence type="ECO:0000256" key="8">
    <source>
        <dbReference type="ARBA" id="ARBA00029447"/>
    </source>
</evidence>
<dbReference type="Gene3D" id="6.10.340.10">
    <property type="match status" value="1"/>
</dbReference>
<evidence type="ECO:0000313" key="14">
    <source>
        <dbReference type="EMBL" id="MBK5898474.1"/>
    </source>
</evidence>
<dbReference type="Pfam" id="PF02743">
    <property type="entry name" value="dCache_1"/>
    <property type="match status" value="1"/>
</dbReference>
<dbReference type="SUPFAM" id="SSF103190">
    <property type="entry name" value="Sensory domain-like"/>
    <property type="match status" value="1"/>
</dbReference>
<protein>
    <submittedName>
        <fullName evidence="14">Methyl-accepting chemotaxis protein</fullName>
    </submittedName>
</protein>
<evidence type="ECO:0000256" key="10">
    <source>
        <dbReference type="SAM" id="Coils"/>
    </source>
</evidence>
<dbReference type="RefSeq" id="WP_208429889.1">
    <property type="nucleotide sequence ID" value="NZ_JAEPRJ010000001.1"/>
</dbReference>
<evidence type="ECO:0000259" key="12">
    <source>
        <dbReference type="PROSITE" id="PS50111"/>
    </source>
</evidence>
<feature type="transmembrane region" description="Helical" evidence="11">
    <location>
        <begin position="276"/>
        <end position="295"/>
    </location>
</feature>
<feature type="domain" description="HAMP" evidence="13">
    <location>
        <begin position="296"/>
        <end position="354"/>
    </location>
</feature>
<keyword evidence="7 9" id="KW-0807">Transducer</keyword>
<keyword evidence="6 11" id="KW-0472">Membrane</keyword>
<dbReference type="PROSITE" id="PS50885">
    <property type="entry name" value="HAMP"/>
    <property type="match status" value="1"/>
</dbReference>
<evidence type="ECO:0000256" key="7">
    <source>
        <dbReference type="ARBA" id="ARBA00023224"/>
    </source>
</evidence>
<evidence type="ECO:0000259" key="13">
    <source>
        <dbReference type="PROSITE" id="PS50885"/>
    </source>
</evidence>
<name>A0ABS1J2V6_9FIRM</name>